<comment type="subcellular location">
    <subcellularLocation>
        <location evidence="2">Cell membrane</location>
        <topology evidence="2">Lipid-anchor</topology>
    </subcellularLocation>
</comment>
<evidence type="ECO:0000256" key="2">
    <source>
        <dbReference type="RuleBase" id="RU362097"/>
    </source>
</evidence>
<keyword evidence="2 3" id="KW-0449">Lipoprotein</keyword>
<dbReference type="eggNOG" id="COG1538">
    <property type="taxonomic scope" value="Bacteria"/>
</dbReference>
<dbReference type="STRING" id="582899.Hden_0919"/>
<keyword evidence="2" id="KW-0472">Membrane</keyword>
<dbReference type="HOGENOM" id="CLU_012817_13_0_5"/>
<organism evidence="3 4">
    <name type="scientific">Hyphomicrobium denitrificans (strain ATCC 51888 / DSM 1869 / NCIMB 11706 / TK 0415)</name>
    <dbReference type="NCBI Taxonomy" id="582899"/>
    <lineage>
        <taxon>Bacteria</taxon>
        <taxon>Pseudomonadati</taxon>
        <taxon>Pseudomonadota</taxon>
        <taxon>Alphaproteobacteria</taxon>
        <taxon>Hyphomicrobiales</taxon>
        <taxon>Hyphomicrobiaceae</taxon>
        <taxon>Hyphomicrobium</taxon>
    </lineage>
</organism>
<proteinExistence type="inferred from homology"/>
<dbReference type="PANTHER" id="PTHR30203:SF25">
    <property type="entry name" value="OUTER MEMBRANE PROTEIN-RELATED"/>
    <property type="match status" value="1"/>
</dbReference>
<keyword evidence="2" id="KW-0564">Palmitate</keyword>
<dbReference type="OrthoDB" id="7181739at2"/>
<evidence type="ECO:0000313" key="3">
    <source>
        <dbReference type="EMBL" id="ADJ22734.1"/>
    </source>
</evidence>
<comment type="similarity">
    <text evidence="1 2">Belongs to the outer membrane factor (OMF) (TC 1.B.17) family.</text>
</comment>
<dbReference type="KEGG" id="hdn:Hden_0919"/>
<dbReference type="NCBIfam" id="TIGR01845">
    <property type="entry name" value="outer_NodT"/>
    <property type="match status" value="1"/>
</dbReference>
<dbReference type="InterPro" id="IPR003423">
    <property type="entry name" value="OMP_efflux"/>
</dbReference>
<name>D8JUE4_HYPDA</name>
<evidence type="ECO:0000256" key="1">
    <source>
        <dbReference type="ARBA" id="ARBA00007613"/>
    </source>
</evidence>
<dbReference type="PROSITE" id="PS51257">
    <property type="entry name" value="PROKAR_LIPOPROTEIN"/>
    <property type="match status" value="1"/>
</dbReference>
<evidence type="ECO:0000313" key="4">
    <source>
        <dbReference type="Proteomes" id="UP000002033"/>
    </source>
</evidence>
<dbReference type="Gene3D" id="1.20.1600.10">
    <property type="entry name" value="Outer membrane efflux proteins (OEP)"/>
    <property type="match status" value="1"/>
</dbReference>
<dbReference type="SUPFAM" id="SSF56954">
    <property type="entry name" value="Outer membrane efflux proteins (OEP)"/>
    <property type="match status" value="1"/>
</dbReference>
<dbReference type="AlphaFoldDB" id="D8JUE4"/>
<gene>
    <name evidence="3" type="ordered locus">Hden_0919</name>
</gene>
<reference evidence="4" key="1">
    <citation type="journal article" date="2011" name="J. Bacteriol.">
        <title>Genome sequences of eight morphologically diverse alphaproteobacteria.</title>
        <authorList>
            <consortium name="US DOE Joint Genome Institute"/>
            <person name="Brown P.J."/>
            <person name="Kysela D.T."/>
            <person name="Buechlein A."/>
            <person name="Hemmerich C."/>
            <person name="Brun Y.V."/>
        </authorList>
    </citation>
    <scope>NUCLEOTIDE SEQUENCE [LARGE SCALE GENOMIC DNA]</scope>
    <source>
        <strain evidence="4">ATCC 51888 / DSM 1869 / NCIB 11706 / TK 0415</strain>
    </source>
</reference>
<dbReference type="Pfam" id="PF02321">
    <property type="entry name" value="OEP"/>
    <property type="match status" value="2"/>
</dbReference>
<keyword evidence="2" id="KW-1134">Transmembrane beta strand</keyword>
<dbReference type="GO" id="GO:0015562">
    <property type="term" value="F:efflux transmembrane transporter activity"/>
    <property type="evidence" value="ECO:0007669"/>
    <property type="project" value="InterPro"/>
</dbReference>
<sequence length="510" mass="54887">MARRGGLKFLLTTLAGALSGCALGPDYLLPRIGAPGMFTTSSIADQGAARSIDQSSSPEIVRWWTLLKDPQLGSLIERAIAANPDIEIAANHIRAARANEVAVRGLALPLFEANAAAARGTGTNSTKGRVAGPLNAATNTAGLKEITHVAGFDAGWELDFFGKDRRAYEAAQYSTDVAIEQRHAVLVSVVAEVAKAYIETRGVQAKIKASKENVARAQRTYDLMKTRFDRGLTNELDFKLASRQLATLKAQLAPLSAVEYAGCARIAVLLGTYSGGICQELKSVNRIPATPDHLKTGLPVDVIRRRPDVRAAERQLAVETARIGVAVADLFPRLQITAGGGLQGQGLGVVPVVTKSIYSVGPSVYWPLLDFGTLDSLVHIQQLQADAQYLTYKRVIISSIEEINVALSRYRAAMETLQSLAKAVKESKGAVDLSTARYDRGVTDSLYVLDAERQDDELELQYLQAKADAAIAFVAVYKALGGGWEMFDQDLPAPHALPAVLAAYEHLHDR</sequence>
<keyword evidence="2" id="KW-0812">Transmembrane</keyword>
<protein>
    <submittedName>
        <fullName evidence="3">RND efflux system, outer membrane lipoprotein, NodT family</fullName>
    </submittedName>
</protein>
<dbReference type="GO" id="GO:0005886">
    <property type="term" value="C:plasma membrane"/>
    <property type="evidence" value="ECO:0007669"/>
    <property type="project" value="UniProtKB-SubCell"/>
</dbReference>
<dbReference type="Gene3D" id="2.20.200.10">
    <property type="entry name" value="Outer membrane efflux proteins (OEP)"/>
    <property type="match status" value="1"/>
</dbReference>
<dbReference type="PANTHER" id="PTHR30203">
    <property type="entry name" value="OUTER MEMBRANE CATION EFFLUX PROTEIN"/>
    <property type="match status" value="1"/>
</dbReference>
<keyword evidence="4" id="KW-1185">Reference proteome</keyword>
<dbReference type="EMBL" id="CP002083">
    <property type="protein sequence ID" value="ADJ22734.1"/>
    <property type="molecule type" value="Genomic_DNA"/>
</dbReference>
<dbReference type="InterPro" id="IPR010131">
    <property type="entry name" value="MdtP/NodT-like"/>
</dbReference>
<dbReference type="Proteomes" id="UP000002033">
    <property type="component" value="Chromosome"/>
</dbReference>
<accession>D8JUE4</accession>
<dbReference type="RefSeq" id="WP_013214949.1">
    <property type="nucleotide sequence ID" value="NC_014313.1"/>
</dbReference>